<dbReference type="STRING" id="311403.Arad_7252"/>
<name>B9JML3_RHIR8</name>
<dbReference type="HOGENOM" id="CLU_3021576_0_0_5"/>
<sequence>MFSPTAAPNPLRLQALFRQEQRRIHNTPTGASRPANLVATILYGAEREAGGTLLR</sequence>
<accession>B9JML3</accession>
<organism evidence="1 2">
    <name type="scientific">Rhizobium rhizogenes (strain K84 / ATCC BAA-868)</name>
    <name type="common">Agrobacterium radiobacter</name>
    <dbReference type="NCBI Taxonomy" id="311403"/>
    <lineage>
        <taxon>Bacteria</taxon>
        <taxon>Pseudomonadati</taxon>
        <taxon>Pseudomonadota</taxon>
        <taxon>Alphaproteobacteria</taxon>
        <taxon>Hyphomicrobiales</taxon>
        <taxon>Rhizobiaceae</taxon>
        <taxon>Rhizobium/Agrobacterium group</taxon>
        <taxon>Rhizobium</taxon>
    </lineage>
</organism>
<protein>
    <submittedName>
        <fullName evidence="1">Uncharacterized protein</fullName>
    </submittedName>
</protein>
<evidence type="ECO:0000313" key="2">
    <source>
        <dbReference type="Proteomes" id="UP000001600"/>
    </source>
</evidence>
<dbReference type="Proteomes" id="UP000001600">
    <property type="component" value="Chromosome 2"/>
</dbReference>
<dbReference type="EMBL" id="CP000629">
    <property type="protein sequence ID" value="ACM28794.1"/>
    <property type="molecule type" value="Genomic_DNA"/>
</dbReference>
<evidence type="ECO:0000313" key="1">
    <source>
        <dbReference type="EMBL" id="ACM28794.1"/>
    </source>
</evidence>
<proteinExistence type="predicted"/>
<dbReference type="AlphaFoldDB" id="B9JML3"/>
<reference evidence="1 2" key="1">
    <citation type="journal article" date="2009" name="J. Bacteriol.">
        <title>Genome sequences of three Agrobacterium biovars help elucidate the evolution of multichromosome genomes in bacteria.</title>
        <authorList>
            <person name="Slater S.C."/>
            <person name="Goldman B.S."/>
            <person name="Goodner B."/>
            <person name="Setubal J.C."/>
            <person name="Farrand S.K."/>
            <person name="Nester E.W."/>
            <person name="Burr T.J."/>
            <person name="Banta L."/>
            <person name="Dickerman A.W."/>
            <person name="Paulsen I."/>
            <person name="Otten L."/>
            <person name="Suen G."/>
            <person name="Welch R."/>
            <person name="Almeida N.F."/>
            <person name="Arnold F."/>
            <person name="Burton O.T."/>
            <person name="Du Z."/>
            <person name="Ewing A."/>
            <person name="Godsy E."/>
            <person name="Heisel S."/>
            <person name="Houmiel K.L."/>
            <person name="Jhaveri J."/>
            <person name="Lu J."/>
            <person name="Miller N.M."/>
            <person name="Norton S."/>
            <person name="Chen Q."/>
            <person name="Phoolcharoen W."/>
            <person name="Ohlin V."/>
            <person name="Ondrusek D."/>
            <person name="Pride N."/>
            <person name="Stricklin S.L."/>
            <person name="Sun J."/>
            <person name="Wheeler C."/>
            <person name="Wilson L."/>
            <person name="Zhu H."/>
            <person name="Wood D.W."/>
        </authorList>
    </citation>
    <scope>NUCLEOTIDE SEQUENCE [LARGE SCALE GENOMIC DNA]</scope>
    <source>
        <strain evidence="2">K84 / ATCC BAA-868</strain>
    </source>
</reference>
<dbReference type="KEGG" id="ara:Arad_7252"/>
<gene>
    <name evidence="1" type="ordered locus">Arad_7252</name>
</gene>